<dbReference type="Pfam" id="PF00583">
    <property type="entry name" value="Acetyltransf_1"/>
    <property type="match status" value="1"/>
</dbReference>
<evidence type="ECO:0000313" key="6">
    <source>
        <dbReference type="Proteomes" id="UP000698222"/>
    </source>
</evidence>
<dbReference type="InterPro" id="IPR000182">
    <property type="entry name" value="GNAT_dom"/>
</dbReference>
<keyword evidence="2" id="KW-0012">Acyltransferase</keyword>
<proteinExistence type="predicted"/>
<dbReference type="Proteomes" id="UP000698222">
    <property type="component" value="Unassembled WGS sequence"/>
</dbReference>
<reference evidence="5 6" key="1">
    <citation type="submission" date="2021-03" db="EMBL/GenBank/DDBJ databases">
        <title>Sequencing the genomes of 1000 actinobacteria strains.</title>
        <authorList>
            <person name="Klenk H.-P."/>
        </authorList>
    </citation>
    <scope>NUCLEOTIDE SEQUENCE [LARGE SCALE GENOMIC DNA]</scope>
    <source>
        <strain evidence="5 6">DSM 14564</strain>
    </source>
</reference>
<evidence type="ECO:0000256" key="1">
    <source>
        <dbReference type="ARBA" id="ARBA00022679"/>
    </source>
</evidence>
<evidence type="ECO:0000256" key="3">
    <source>
        <dbReference type="SAM" id="MobiDB-lite"/>
    </source>
</evidence>
<accession>A0ABS4YQH4</accession>
<name>A0ABS4YQH4_9MICO</name>
<keyword evidence="1" id="KW-0808">Transferase</keyword>
<dbReference type="PANTHER" id="PTHR43420">
    <property type="entry name" value="ACETYLTRANSFERASE"/>
    <property type="match status" value="1"/>
</dbReference>
<organism evidence="5 6">
    <name type="scientific">Brachybacterium fresconis</name>
    <dbReference type="NCBI Taxonomy" id="173363"/>
    <lineage>
        <taxon>Bacteria</taxon>
        <taxon>Bacillati</taxon>
        <taxon>Actinomycetota</taxon>
        <taxon>Actinomycetes</taxon>
        <taxon>Micrococcales</taxon>
        <taxon>Dermabacteraceae</taxon>
        <taxon>Brachybacterium</taxon>
    </lineage>
</organism>
<feature type="domain" description="N-acetyltransferase" evidence="4">
    <location>
        <begin position="209"/>
        <end position="364"/>
    </location>
</feature>
<dbReference type="SUPFAM" id="SSF55729">
    <property type="entry name" value="Acyl-CoA N-acyltransferases (Nat)"/>
    <property type="match status" value="1"/>
</dbReference>
<dbReference type="CDD" id="cd04301">
    <property type="entry name" value="NAT_SF"/>
    <property type="match status" value="1"/>
</dbReference>
<dbReference type="InterPro" id="IPR050680">
    <property type="entry name" value="YpeA/RimI_acetyltransf"/>
</dbReference>
<dbReference type="EMBL" id="JAGIOC010000001">
    <property type="protein sequence ID" value="MBP2410637.1"/>
    <property type="molecule type" value="Genomic_DNA"/>
</dbReference>
<dbReference type="PANTHER" id="PTHR43420:SF47">
    <property type="entry name" value="N-ACETYLTRANSFERASE DOMAIN-CONTAINING PROTEIN"/>
    <property type="match status" value="1"/>
</dbReference>
<sequence>MPLTDHFPPSLPASLEGRLTTRLPSETDVEPLADLLAAAQREHTPEGIVDEDSLRSQLVGLKSWSRREIVVVPAAADGSPTEDEGPLAWVALEDRARGRTDLQFVVAREAPERKALAAALLDWAVEVGGSFARHRGVESTQMSCDTNELDVDRARLLQAAGYEKVRTWLHMRRSVTADDADGGPEPREGTRMRPVHRHDSGLPVAQDVRTVHRMLEESFADHWGSYRESFAEFVQRLIETPEEAAWDHWWIAEIEREEMWLPAGGLVAARMPATPTLGEGTYLEYLGVHRSARGHGIAKSLLGAAIRDAAERGRTHVDLEVDADSPTGADGLYESMGWATYERTQSWHSSAPAHTSRLLEPPAECTLPGRDE</sequence>
<feature type="region of interest" description="Disordered" evidence="3">
    <location>
        <begin position="349"/>
        <end position="372"/>
    </location>
</feature>
<dbReference type="RefSeq" id="WP_209894632.1">
    <property type="nucleotide sequence ID" value="NZ_BAAAJV010000008.1"/>
</dbReference>
<evidence type="ECO:0000259" key="4">
    <source>
        <dbReference type="PROSITE" id="PS51186"/>
    </source>
</evidence>
<dbReference type="PROSITE" id="PS51186">
    <property type="entry name" value="GNAT"/>
    <property type="match status" value="1"/>
</dbReference>
<gene>
    <name evidence="5" type="ORF">JOF44_003540</name>
</gene>
<dbReference type="Gene3D" id="3.40.630.30">
    <property type="match status" value="1"/>
</dbReference>
<feature type="region of interest" description="Disordered" evidence="3">
    <location>
        <begin position="176"/>
        <end position="198"/>
    </location>
</feature>
<dbReference type="InterPro" id="IPR016181">
    <property type="entry name" value="Acyl_CoA_acyltransferase"/>
</dbReference>
<protein>
    <submittedName>
        <fullName evidence="5">GNAT superfamily N-acetyltransferase</fullName>
    </submittedName>
</protein>
<comment type="caution">
    <text evidence="5">The sequence shown here is derived from an EMBL/GenBank/DDBJ whole genome shotgun (WGS) entry which is preliminary data.</text>
</comment>
<evidence type="ECO:0000256" key="2">
    <source>
        <dbReference type="ARBA" id="ARBA00023315"/>
    </source>
</evidence>
<keyword evidence="6" id="KW-1185">Reference proteome</keyword>
<evidence type="ECO:0000313" key="5">
    <source>
        <dbReference type="EMBL" id="MBP2410637.1"/>
    </source>
</evidence>